<feature type="compositionally biased region" description="Polar residues" evidence="1">
    <location>
        <begin position="329"/>
        <end position="339"/>
    </location>
</feature>
<dbReference type="InterPro" id="IPR016712">
    <property type="entry name" value="Rbsml_bS1m-like"/>
</dbReference>
<evidence type="ECO:0000313" key="3">
    <source>
        <dbReference type="Proteomes" id="UP001322138"/>
    </source>
</evidence>
<dbReference type="GeneID" id="87895064"/>
<feature type="region of interest" description="Disordered" evidence="1">
    <location>
        <begin position="328"/>
        <end position="351"/>
    </location>
</feature>
<dbReference type="EMBL" id="JAFFGZ010000002">
    <property type="protein sequence ID" value="KAK4647184.1"/>
    <property type="molecule type" value="Genomic_DNA"/>
</dbReference>
<feature type="region of interest" description="Disordered" evidence="1">
    <location>
        <begin position="404"/>
        <end position="423"/>
    </location>
</feature>
<evidence type="ECO:0000256" key="1">
    <source>
        <dbReference type="SAM" id="MobiDB-lite"/>
    </source>
</evidence>
<gene>
    <name evidence="2" type="ORF">QC761_123200</name>
</gene>
<evidence type="ECO:0000313" key="2">
    <source>
        <dbReference type="EMBL" id="KAK4647184.1"/>
    </source>
</evidence>
<reference evidence="2 3" key="1">
    <citation type="journal article" date="2023" name="bioRxiv">
        <title>High-quality genome assemblies of four members of thePodospora anserinaspecies complex.</title>
        <authorList>
            <person name="Ament-Velasquez S.L."/>
            <person name="Vogan A.A."/>
            <person name="Wallerman O."/>
            <person name="Hartmann F."/>
            <person name="Gautier V."/>
            <person name="Silar P."/>
            <person name="Giraud T."/>
            <person name="Johannesson H."/>
        </authorList>
    </citation>
    <scope>NUCLEOTIDE SEQUENCE [LARGE SCALE GENOMIC DNA]</scope>
    <source>
        <strain evidence="2 3">CBS 112042</strain>
    </source>
</reference>
<dbReference type="RefSeq" id="XP_062736160.1">
    <property type="nucleotide sequence ID" value="XM_062875582.1"/>
</dbReference>
<proteinExistence type="predicted"/>
<feature type="region of interest" description="Disordered" evidence="1">
    <location>
        <begin position="20"/>
        <end position="47"/>
    </location>
</feature>
<keyword evidence="3" id="KW-1185">Reference proteome</keyword>
<dbReference type="Proteomes" id="UP001322138">
    <property type="component" value="Unassembled WGS sequence"/>
</dbReference>
<dbReference type="PANTHER" id="PTHR28058:SF1">
    <property type="entry name" value="SMALL RIBOSOMAL SUBUNIT PROTEIN BS1M"/>
    <property type="match status" value="1"/>
</dbReference>
<dbReference type="Pfam" id="PF11709">
    <property type="entry name" value="Mit_ribos_Mrp51"/>
    <property type="match status" value="1"/>
</dbReference>
<name>A0ABR0FVX5_9PEZI</name>
<feature type="compositionally biased region" description="Polar residues" evidence="1">
    <location>
        <begin position="404"/>
        <end position="417"/>
    </location>
</feature>
<dbReference type="PANTHER" id="PTHR28058">
    <property type="entry name" value="37S RIBOSOMAL PROTEIN MRP51, MITOCHONDRIAL"/>
    <property type="match status" value="1"/>
</dbReference>
<sequence>MANGASIQLLELGNFCSSTRRLKERSPDLSRPRPRPRRQPGERFRANPATLTMVSRSVSPGGALLRASRMFSMPAPLPPPAAEAAQATFKSHSDTATSAYPTHQVITTLSHARKEGDWGLKRPLPLRSTTKSSTPMLRIKGIDTIEQITDYASGADHGLTLLKFQELGLPISTPSSFANSRHRTDAATRSVFEDDIDRTAIAAKDRAKLVDQRWRFSGPWLAGMSPGDFKKYLAERVRPRRAAFRMFLKAKIARDLNETARLKALDNAETEYDKVTVDSILEDDVTEYLRNVRNQNAVLYQLVGEFLDLAPLKQPTELTTEQMLHPPQHTYSTHDTNNPYAEHGPPKTHPSAGLSYIRTGAYMDNHPLYGPQKEHKPVEARVLRPRSQQSYSSAKLGVAGFVTETNEGDNAQNQKSGKSPLRHFDPDLKNGAKVYVQPETASVNSDGKLRIVLKDSVDAEAELVARELIGDGEGIFGQQRKEVEVVSQSTIRKSYSTKLSQGAQDYGLNSEN</sequence>
<protein>
    <submittedName>
        <fullName evidence="2">Uncharacterized protein</fullName>
    </submittedName>
</protein>
<comment type="caution">
    <text evidence="2">The sequence shown here is derived from an EMBL/GenBank/DDBJ whole genome shotgun (WGS) entry which is preliminary data.</text>
</comment>
<organism evidence="2 3">
    <name type="scientific">Podospora bellae-mahoneyi</name>
    <dbReference type="NCBI Taxonomy" id="2093777"/>
    <lineage>
        <taxon>Eukaryota</taxon>
        <taxon>Fungi</taxon>
        <taxon>Dikarya</taxon>
        <taxon>Ascomycota</taxon>
        <taxon>Pezizomycotina</taxon>
        <taxon>Sordariomycetes</taxon>
        <taxon>Sordariomycetidae</taxon>
        <taxon>Sordariales</taxon>
        <taxon>Podosporaceae</taxon>
        <taxon>Podospora</taxon>
    </lineage>
</organism>
<accession>A0ABR0FVX5</accession>